<dbReference type="InterPro" id="IPR005733">
    <property type="entry name" value="TopoI_bac-type"/>
</dbReference>
<dbReference type="SUPFAM" id="SSF57783">
    <property type="entry name" value="Zinc beta-ribbon"/>
    <property type="match status" value="1"/>
</dbReference>
<evidence type="ECO:0000256" key="5">
    <source>
        <dbReference type="ARBA" id="ARBA00022833"/>
    </source>
</evidence>
<keyword evidence="7 10" id="KW-0799">Topoisomerase</keyword>
<sequence length="857" mass="97344">MDAGLIIVESPTKIKTLKKILGKSYRFASSMGHIRDLPAKSLGIDLEDDFSPQFLILEEKKATVKSLQQEAKSASVVYLCPDPDREGEAIAWHLREILPKQVKTLRVTFRSITAQEVQEAMQSPREIDLHLVHAQHARRILDRLVGYMISPFLFRRLQRGRVSEHSGALSAGRVQSVALKFVVDREKEIETFVPEEYWQVKGLFSDQEGKSFWADLHTFSGVRILRSPSEKVKGGRLLRKEKEAQDVLDQLKEETFILSSIEKKERLRHPVPPFITSSLQQEASRYFSFSSARTMSVAQSLYEGVEVGTHGFEGLITYMRTDSVRAAPESIAAVRRYVLERFGKEFIPSTPRAYSSKKSAQDSHECIRPTRIDWSPDFLRPYLSLEQFKLYELIWKRFVASQMSSALYEVLQIEIVSSCSSFRAVGSRCIFLGFLTLYEEKKDDEEHEKEVTLPKLQVGQSLSGQFQQDPFATKPKPRFTEASLIKELEKSGLGRPSTYAAIMNKIQSKAYTHKEKGRLKPTDLGRVVVNVLEVNFPMIMDAAFTVRMEDALEEISECKKEWKSLLREFWSGFHPVLQKAEKEFIIPKSSLNRSCPECKDGELQKIWSKNRFFIGCSRYPDCNYTSALGLVDLDRSRFDPNFDWNQTCPLCSQAMILREGRFGLFLGCSDFPNCRGSVRIEEKIEGAENMDSVACPACGCSGQLVQKRSRFGSSFYGCNLYPQCDVIGKSMELILSKFADRPQTAVVQKEKTSRKGKKTSSKKTKQKSTRTSKATKKEPLALEPRLAALLGPEPIFSSQELLKSFWGYVRSKNLQDPSDRRVILPGRDAELVVLLGDAPLPMTRVLSALQSLILRKK</sequence>
<dbReference type="Pfam" id="PF01751">
    <property type="entry name" value="Toprim"/>
    <property type="match status" value="1"/>
</dbReference>
<evidence type="ECO:0000256" key="7">
    <source>
        <dbReference type="ARBA" id="ARBA00023029"/>
    </source>
</evidence>
<dbReference type="CDD" id="cd03363">
    <property type="entry name" value="TOPRIM_TopoIA_TopoI"/>
    <property type="match status" value="1"/>
</dbReference>
<dbReference type="HAMAP" id="MF_00952">
    <property type="entry name" value="Topoisom_1_prok"/>
    <property type="match status" value="1"/>
</dbReference>
<comment type="subunit">
    <text evidence="10">Monomer.</text>
</comment>
<dbReference type="GO" id="GO:0003677">
    <property type="term" value="F:DNA binding"/>
    <property type="evidence" value="ECO:0007669"/>
    <property type="project" value="UniProtKB-KW"/>
</dbReference>
<feature type="compositionally biased region" description="Basic residues" evidence="11">
    <location>
        <begin position="754"/>
        <end position="774"/>
    </location>
</feature>
<dbReference type="InterPro" id="IPR023405">
    <property type="entry name" value="Topo_IA_core_domain"/>
</dbReference>
<evidence type="ECO:0000256" key="10">
    <source>
        <dbReference type="HAMAP-Rule" id="MF_00952"/>
    </source>
</evidence>
<dbReference type="InterPro" id="IPR028612">
    <property type="entry name" value="Topoisom_1_IA"/>
</dbReference>
<dbReference type="GO" id="GO:0005694">
    <property type="term" value="C:chromosome"/>
    <property type="evidence" value="ECO:0007669"/>
    <property type="project" value="InterPro"/>
</dbReference>
<evidence type="ECO:0000256" key="6">
    <source>
        <dbReference type="ARBA" id="ARBA00022842"/>
    </source>
</evidence>
<evidence type="ECO:0000256" key="1">
    <source>
        <dbReference type="ARBA" id="ARBA00000213"/>
    </source>
</evidence>
<dbReference type="Gene3D" id="3.30.65.10">
    <property type="entry name" value="Bacterial Topoisomerase I, domain 1"/>
    <property type="match status" value="2"/>
</dbReference>
<dbReference type="Gene3D" id="2.70.20.10">
    <property type="entry name" value="Topoisomerase I, domain 3"/>
    <property type="match status" value="1"/>
</dbReference>
<dbReference type="EC" id="5.6.2.1" evidence="10"/>
<dbReference type="EMBL" id="QQBG01000024">
    <property type="protein sequence ID" value="RDB31270.1"/>
    <property type="molecule type" value="Genomic_DNA"/>
</dbReference>
<dbReference type="InterPro" id="IPR000380">
    <property type="entry name" value="Topo_IA"/>
</dbReference>
<dbReference type="PANTHER" id="PTHR42785:SF1">
    <property type="entry name" value="DNA TOPOISOMERASE"/>
    <property type="match status" value="1"/>
</dbReference>
<evidence type="ECO:0000256" key="2">
    <source>
        <dbReference type="ARBA" id="ARBA00009446"/>
    </source>
</evidence>
<comment type="catalytic activity">
    <reaction evidence="1 10">
        <text>ATP-independent breakage of single-stranded DNA, followed by passage and rejoining.</text>
        <dbReference type="EC" id="5.6.2.1"/>
    </reaction>
</comment>
<proteinExistence type="inferred from homology"/>
<feature type="region of interest" description="Disordered" evidence="11">
    <location>
        <begin position="745"/>
        <end position="777"/>
    </location>
</feature>
<dbReference type="InterPro" id="IPR013498">
    <property type="entry name" value="Topo_IA_Znf"/>
</dbReference>
<protein>
    <recommendedName>
        <fullName evidence="10">DNA topoisomerase 1</fullName>
        <ecNumber evidence="10">5.6.2.1</ecNumber>
    </recommendedName>
    <alternativeName>
        <fullName evidence="10">DNA topoisomerase I</fullName>
    </alternativeName>
</protein>
<dbReference type="Gene3D" id="1.10.245.10">
    <property type="entry name" value="SWIB/MDM2 domain"/>
    <property type="match status" value="1"/>
</dbReference>
<evidence type="ECO:0000256" key="8">
    <source>
        <dbReference type="ARBA" id="ARBA00023125"/>
    </source>
</evidence>
<comment type="caution">
    <text evidence="10">Lacks conserved residue(s) required for the propagation of feature annotation.</text>
</comment>
<evidence type="ECO:0000256" key="4">
    <source>
        <dbReference type="ARBA" id="ARBA00022771"/>
    </source>
</evidence>
<dbReference type="PROSITE" id="PS50880">
    <property type="entry name" value="TOPRIM"/>
    <property type="match status" value="1"/>
</dbReference>
<keyword evidence="8 10" id="KW-0238">DNA-binding</keyword>
<dbReference type="OrthoDB" id="9804262at2"/>
<evidence type="ECO:0000256" key="11">
    <source>
        <dbReference type="SAM" id="MobiDB-lite"/>
    </source>
</evidence>
<dbReference type="GO" id="GO:0008270">
    <property type="term" value="F:zinc ion binding"/>
    <property type="evidence" value="ECO:0007669"/>
    <property type="project" value="UniProtKB-KW"/>
</dbReference>
<dbReference type="SMART" id="SM00493">
    <property type="entry name" value="TOPRIM"/>
    <property type="match status" value="1"/>
</dbReference>
<dbReference type="Pfam" id="PF01131">
    <property type="entry name" value="Topoisom_bac"/>
    <property type="match status" value="1"/>
</dbReference>
<dbReference type="SUPFAM" id="SSF56712">
    <property type="entry name" value="Prokaryotic type I DNA topoisomerase"/>
    <property type="match status" value="1"/>
</dbReference>
<feature type="site" description="Interaction with DNA" evidence="10">
    <location>
        <position position="139"/>
    </location>
</feature>
<feature type="domain" description="DM2" evidence="13">
    <location>
        <begin position="775"/>
        <end position="855"/>
    </location>
</feature>
<dbReference type="AlphaFoldDB" id="A0A369KCT5"/>
<dbReference type="InterPro" id="IPR013824">
    <property type="entry name" value="Topo_IA_cen_sub1"/>
</dbReference>
<comment type="function">
    <text evidence="10">Releases the supercoiling and torsional tension of DNA, which is introduced during the DNA replication and transcription, by transiently cleaving and rejoining one strand of the DNA duplex. Introduces a single-strand break via transesterification at a target site in duplex DNA. The scissile phosphodiester is attacked by the catalytic tyrosine of the enzyme, resulting in the formation of a DNA-(5'-phosphotyrosyl)-enzyme intermediate and the expulsion of a 3'-OH DNA strand. The free DNA strand then undergoes passage around the unbroken strand, thus removing DNA supercoils. Finally, in the religation step, the DNA 3'-OH attacks the covalent intermediate to expel the active-site tyrosine and restore the DNA phosphodiester backbone.</text>
</comment>
<dbReference type="NCBIfam" id="NF004966">
    <property type="entry name" value="PRK06319.1"/>
    <property type="match status" value="1"/>
</dbReference>
<dbReference type="InterPro" id="IPR036885">
    <property type="entry name" value="SWIB_MDM2_dom_sf"/>
</dbReference>
<feature type="domain" description="Toprim" evidence="12">
    <location>
        <begin position="3"/>
        <end position="113"/>
    </location>
</feature>
<evidence type="ECO:0000313" key="16">
    <source>
        <dbReference type="Proteomes" id="UP000253816"/>
    </source>
</evidence>
<comment type="caution">
    <text evidence="15">The sequence shown here is derived from an EMBL/GenBank/DDBJ whole genome shotgun (WGS) entry which is preliminary data.</text>
</comment>
<evidence type="ECO:0000259" key="13">
    <source>
        <dbReference type="PROSITE" id="PS51925"/>
    </source>
</evidence>
<comment type="similarity">
    <text evidence="2 10">Belongs to the type IA topoisomerase family.</text>
</comment>
<name>A0A369KCT5_9BACT</name>
<dbReference type="SMART" id="SM00437">
    <property type="entry name" value="TOP1Ac"/>
    <property type="match status" value="1"/>
</dbReference>
<dbReference type="InterPro" id="IPR006171">
    <property type="entry name" value="TOPRIM_dom"/>
</dbReference>
<dbReference type="PROSITE" id="PS00396">
    <property type="entry name" value="TOPO_IA_1"/>
    <property type="match status" value="1"/>
</dbReference>
<dbReference type="InterPro" id="IPR013825">
    <property type="entry name" value="Topo_IA_cen_sub2"/>
</dbReference>
<organism evidence="15 16">
    <name type="scientific">Candidatus Similichlamydia laticola</name>
    <dbReference type="NCBI Taxonomy" id="2170265"/>
    <lineage>
        <taxon>Bacteria</taxon>
        <taxon>Pseudomonadati</taxon>
        <taxon>Chlamydiota</taxon>
        <taxon>Chlamydiia</taxon>
        <taxon>Parachlamydiales</taxon>
        <taxon>Candidatus Parilichlamydiaceae</taxon>
        <taxon>Candidatus Similichlamydia</taxon>
    </lineage>
</organism>
<keyword evidence="3" id="KW-0479">Metal-binding</keyword>
<accession>A0A369KCT5</accession>
<keyword evidence="16" id="KW-1185">Reference proteome</keyword>
<dbReference type="Pfam" id="PF01396">
    <property type="entry name" value="Zn_ribbon_Top1"/>
    <property type="match status" value="3"/>
</dbReference>
<dbReference type="NCBIfam" id="TIGR01051">
    <property type="entry name" value="topA_bact"/>
    <property type="match status" value="1"/>
</dbReference>
<feature type="active site" description="O-(5'-phospho-DNA)-tyrosine intermediate" evidence="10">
    <location>
        <position position="318"/>
    </location>
</feature>
<dbReference type="RefSeq" id="WP_114544565.1">
    <property type="nucleotide sequence ID" value="NZ_QQBG01000024.1"/>
</dbReference>
<feature type="site" description="Interaction with DNA" evidence="10">
    <location>
        <position position="320"/>
    </location>
</feature>
<dbReference type="GO" id="GO:0003917">
    <property type="term" value="F:DNA topoisomerase type I (single strand cut, ATP-independent) activity"/>
    <property type="evidence" value="ECO:0007669"/>
    <property type="project" value="UniProtKB-UniRule"/>
</dbReference>
<dbReference type="PROSITE" id="PS52039">
    <property type="entry name" value="TOPO_IA_2"/>
    <property type="match status" value="1"/>
</dbReference>
<reference evidence="15 16" key="1">
    <citation type="submission" date="2018-07" db="EMBL/GenBank/DDBJ databases">
        <title>Comparative genomics of the Candidatus Parilichlamydiaceae reveals evidence of convergent evolution and genome reduction in the phylum Chlamydiae.</title>
        <authorList>
            <person name="Taylor-Brown A."/>
            <person name="Polkinghorne A."/>
        </authorList>
    </citation>
    <scope>NUCLEOTIDE SEQUENCE [LARGE SCALE GENOMIC DNA]</scope>
    <source>
        <strain evidence="15 16">Hat2</strain>
    </source>
</reference>
<feature type="site" description="Interaction with DNA" evidence="10">
    <location>
        <position position="147"/>
    </location>
</feature>
<feature type="site" description="Interaction with DNA" evidence="10">
    <location>
        <position position="33"/>
    </location>
</feature>
<evidence type="ECO:0000259" key="14">
    <source>
        <dbReference type="PROSITE" id="PS52039"/>
    </source>
</evidence>
<evidence type="ECO:0000313" key="15">
    <source>
        <dbReference type="EMBL" id="RDB31270.1"/>
    </source>
</evidence>
<dbReference type="InterPro" id="IPR003602">
    <property type="entry name" value="Topo_IA_DNA-bd_dom"/>
</dbReference>
<dbReference type="InterPro" id="IPR023406">
    <property type="entry name" value="Topo_IA_AS"/>
</dbReference>
<dbReference type="InterPro" id="IPR034149">
    <property type="entry name" value="TOPRIM_TopoI"/>
</dbReference>
<feature type="site" description="Interaction with DNA" evidence="10">
    <location>
        <position position="142"/>
    </location>
</feature>
<feature type="domain" description="Topo IA-type catalytic" evidence="14">
    <location>
        <begin position="128"/>
        <end position="577"/>
    </location>
</feature>
<feature type="site" description="Interaction with DNA" evidence="10">
    <location>
        <position position="138"/>
    </location>
</feature>
<dbReference type="SMART" id="SM00436">
    <property type="entry name" value="TOP1Bc"/>
    <property type="match status" value="1"/>
</dbReference>
<dbReference type="InterPro" id="IPR013826">
    <property type="entry name" value="Topo_IA_cen_sub3"/>
</dbReference>
<keyword evidence="4" id="KW-0863">Zinc-finger</keyword>
<gene>
    <name evidence="10" type="primary">topA</name>
    <name evidence="15" type="ORF">HAT2_00638</name>
</gene>
<dbReference type="SUPFAM" id="SSF47592">
    <property type="entry name" value="SWIB/MDM2 domain"/>
    <property type="match status" value="1"/>
</dbReference>
<dbReference type="PROSITE" id="PS51925">
    <property type="entry name" value="SWIB_MDM2"/>
    <property type="match status" value="1"/>
</dbReference>
<dbReference type="PANTHER" id="PTHR42785">
    <property type="entry name" value="DNA TOPOISOMERASE, TYPE IA, CORE"/>
    <property type="match status" value="1"/>
</dbReference>
<dbReference type="Pfam" id="PF02201">
    <property type="entry name" value="SWIB"/>
    <property type="match status" value="1"/>
</dbReference>
<evidence type="ECO:0000259" key="12">
    <source>
        <dbReference type="PROSITE" id="PS50880"/>
    </source>
</evidence>
<evidence type="ECO:0000256" key="9">
    <source>
        <dbReference type="ARBA" id="ARBA00023235"/>
    </source>
</evidence>
<dbReference type="PRINTS" id="PR00417">
    <property type="entry name" value="PRTPISMRASEI"/>
</dbReference>
<dbReference type="InterPro" id="IPR003601">
    <property type="entry name" value="Topo_IA_2"/>
</dbReference>
<dbReference type="InterPro" id="IPR013497">
    <property type="entry name" value="Topo_IA_cen"/>
</dbReference>
<keyword evidence="9 10" id="KW-0413">Isomerase</keyword>
<dbReference type="GO" id="GO:0006265">
    <property type="term" value="P:DNA topological change"/>
    <property type="evidence" value="ECO:0007669"/>
    <property type="project" value="UniProtKB-UniRule"/>
</dbReference>
<dbReference type="Gene3D" id="1.10.460.10">
    <property type="entry name" value="Topoisomerase I, domain 2"/>
    <property type="match status" value="1"/>
</dbReference>
<feature type="region of interest" description="Interaction with DNA" evidence="10">
    <location>
        <begin position="170"/>
        <end position="175"/>
    </location>
</feature>
<evidence type="ECO:0000256" key="3">
    <source>
        <dbReference type="ARBA" id="ARBA00022723"/>
    </source>
</evidence>
<keyword evidence="5" id="KW-0862">Zinc</keyword>
<dbReference type="CDD" id="cd00186">
    <property type="entry name" value="TOP1Ac"/>
    <property type="match status" value="1"/>
</dbReference>
<dbReference type="Proteomes" id="UP000253816">
    <property type="component" value="Unassembled WGS sequence"/>
</dbReference>
<dbReference type="Gene3D" id="3.40.50.140">
    <property type="match status" value="1"/>
</dbReference>
<dbReference type="InterPro" id="IPR003121">
    <property type="entry name" value="SWIB_MDM2_domain"/>
</dbReference>
<dbReference type="Gene3D" id="1.10.290.10">
    <property type="entry name" value="Topoisomerase I, domain 4"/>
    <property type="match status" value="1"/>
</dbReference>
<keyword evidence="6" id="KW-0460">Magnesium</keyword>